<evidence type="ECO:0000313" key="3">
    <source>
        <dbReference type="EMBL" id="AIE83990.1"/>
    </source>
</evidence>
<name>A0A068NMJ3_FIMGI</name>
<dbReference type="GO" id="GO:0006508">
    <property type="term" value="P:proteolysis"/>
    <property type="evidence" value="ECO:0007669"/>
    <property type="project" value="InterPro"/>
</dbReference>
<dbReference type="Gene3D" id="3.40.630.10">
    <property type="entry name" value="Zn peptidases"/>
    <property type="match status" value="1"/>
</dbReference>
<dbReference type="KEGG" id="fgi:OP10G_0622"/>
<dbReference type="STRING" id="661478.OP10G_0622"/>
<evidence type="ECO:0000256" key="1">
    <source>
        <dbReference type="SAM" id="SignalP"/>
    </source>
</evidence>
<proteinExistence type="predicted"/>
<dbReference type="Pfam" id="PF04389">
    <property type="entry name" value="Peptidase_M28"/>
    <property type="match status" value="1"/>
</dbReference>
<dbReference type="SUPFAM" id="SSF53187">
    <property type="entry name" value="Zn-dependent exopeptidases"/>
    <property type="match status" value="1"/>
</dbReference>
<keyword evidence="3" id="KW-0645">Protease</keyword>
<dbReference type="EMBL" id="CP007139">
    <property type="protein sequence ID" value="AIE83990.1"/>
    <property type="molecule type" value="Genomic_DNA"/>
</dbReference>
<dbReference type="InterPro" id="IPR007484">
    <property type="entry name" value="Peptidase_M28"/>
</dbReference>
<evidence type="ECO:0000259" key="2">
    <source>
        <dbReference type="Pfam" id="PF04389"/>
    </source>
</evidence>
<reference evidence="3 4" key="1">
    <citation type="journal article" date="2014" name="PLoS ONE">
        <title>The first complete genome sequence of the class fimbriimonadia in the phylum armatimonadetes.</title>
        <authorList>
            <person name="Hu Z.Y."/>
            <person name="Wang Y.Z."/>
            <person name="Im W.T."/>
            <person name="Wang S.Y."/>
            <person name="Zhao G.P."/>
            <person name="Zheng H.J."/>
            <person name="Quan Z.X."/>
        </authorList>
    </citation>
    <scope>NUCLEOTIDE SEQUENCE [LARGE SCALE GENOMIC DNA]</scope>
    <source>
        <strain evidence="3">Gsoil 348</strain>
    </source>
</reference>
<gene>
    <name evidence="3" type="ORF">OP10G_0622</name>
</gene>
<dbReference type="OrthoDB" id="9762302at2"/>
<sequence length="494" mass="53337">MHSYRSSLSVLLPALLLSLASAQYPGATPPPNDLKRGFDAITIPKAQSILTFLATQCDGRGTGQPGFQKAAEYVAKKFKAAGLKPMGDNGTYFQHQTFYRSMTVNPKIAGADGKVLVDRGLVLNPTKENIDVTGPVMVVRAINDKMRLSEADAAKLDGKIVILIAPAGRSSVRSQVAAADTKALLTVVDGNPIFAPSVRRTPGGPTSMTVSGRIAKKSLGRLGKSIETFAGMTPVSEITILEPSLTLHVTGQTKSEDVKVPNVVGLLEGSDPVLKNEYIGIGGHLDHLGVNQAGVVYPGADDDGSGSTSVMLIADAMKNNRVKPRRSILFMTFFGEEMGLLGSSFLTDHPPVPLDKMVSELQMDMVARDSFGPQNGDPNRIDKVEENMDTIRLVGSKRISTDLDHVIQDVNKYVGFRFKYDAEDVYTRSDHYNFAKKGIPIAFLFDGFTPSYHQPTDTVDTIDFKKLTSAAKLYYLTALAIANTDQAPRKDVGK</sequence>
<keyword evidence="3" id="KW-0378">Hydrolase</keyword>
<dbReference type="AlphaFoldDB" id="A0A068NMJ3"/>
<keyword evidence="3" id="KW-0031">Aminopeptidase</keyword>
<accession>A0A068NMJ3</accession>
<keyword evidence="4" id="KW-1185">Reference proteome</keyword>
<keyword evidence="1" id="KW-0732">Signal</keyword>
<feature type="domain" description="Peptidase M28" evidence="2">
    <location>
        <begin position="262"/>
        <end position="473"/>
    </location>
</feature>
<feature type="chain" id="PRO_5001654095" evidence="1">
    <location>
        <begin position="23"/>
        <end position="494"/>
    </location>
</feature>
<dbReference type="Gene3D" id="3.50.30.30">
    <property type="match status" value="1"/>
</dbReference>
<evidence type="ECO:0000313" key="4">
    <source>
        <dbReference type="Proteomes" id="UP000027982"/>
    </source>
</evidence>
<dbReference type="RefSeq" id="WP_025227357.1">
    <property type="nucleotide sequence ID" value="NZ_CP007139.1"/>
</dbReference>
<dbReference type="PANTHER" id="PTHR12147">
    <property type="entry name" value="METALLOPEPTIDASE M28 FAMILY MEMBER"/>
    <property type="match status" value="1"/>
</dbReference>
<organism evidence="3 4">
    <name type="scientific">Fimbriimonas ginsengisoli Gsoil 348</name>
    <dbReference type="NCBI Taxonomy" id="661478"/>
    <lineage>
        <taxon>Bacteria</taxon>
        <taxon>Bacillati</taxon>
        <taxon>Armatimonadota</taxon>
        <taxon>Fimbriimonadia</taxon>
        <taxon>Fimbriimonadales</taxon>
        <taxon>Fimbriimonadaceae</taxon>
        <taxon>Fimbriimonas</taxon>
    </lineage>
</organism>
<dbReference type="InterPro" id="IPR045175">
    <property type="entry name" value="M28_fam"/>
</dbReference>
<dbReference type="PANTHER" id="PTHR12147:SF26">
    <property type="entry name" value="PEPTIDASE M28 DOMAIN-CONTAINING PROTEIN"/>
    <property type="match status" value="1"/>
</dbReference>
<protein>
    <submittedName>
        <fullName evidence="3">Putative aminopeptidase</fullName>
    </submittedName>
</protein>
<feature type="signal peptide" evidence="1">
    <location>
        <begin position="1"/>
        <end position="22"/>
    </location>
</feature>
<dbReference type="HOGENOM" id="CLU_019932_2_0_0"/>
<dbReference type="eggNOG" id="COG2234">
    <property type="taxonomic scope" value="Bacteria"/>
</dbReference>
<dbReference type="GO" id="GO:0004177">
    <property type="term" value="F:aminopeptidase activity"/>
    <property type="evidence" value="ECO:0007669"/>
    <property type="project" value="UniProtKB-KW"/>
</dbReference>
<dbReference type="GO" id="GO:0008235">
    <property type="term" value="F:metalloexopeptidase activity"/>
    <property type="evidence" value="ECO:0007669"/>
    <property type="project" value="InterPro"/>
</dbReference>
<dbReference type="Proteomes" id="UP000027982">
    <property type="component" value="Chromosome"/>
</dbReference>